<feature type="repeat" description="PPR" evidence="2">
    <location>
        <begin position="161"/>
        <end position="191"/>
    </location>
</feature>
<feature type="repeat" description="PPR" evidence="2">
    <location>
        <begin position="91"/>
        <end position="125"/>
    </location>
</feature>
<name>A0A678WFT6_SALMI</name>
<dbReference type="AlphaFoldDB" id="A0A678WFT6"/>
<dbReference type="FunFam" id="1.25.40.10:FF:000090">
    <property type="entry name" value="Pentatricopeptide repeat-containing protein, chloroplastic"/>
    <property type="match status" value="1"/>
</dbReference>
<protein>
    <submittedName>
        <fullName evidence="3">Pentatricopeptide repeat protein</fullName>
    </submittedName>
</protein>
<evidence type="ECO:0000256" key="1">
    <source>
        <dbReference type="ARBA" id="ARBA00022737"/>
    </source>
</evidence>
<dbReference type="InterPro" id="IPR046848">
    <property type="entry name" value="E_motif"/>
</dbReference>
<dbReference type="Pfam" id="PF01535">
    <property type="entry name" value="PPR"/>
    <property type="match status" value="3"/>
</dbReference>
<dbReference type="Pfam" id="PF20431">
    <property type="entry name" value="E_motif"/>
    <property type="match status" value="1"/>
</dbReference>
<dbReference type="InterPro" id="IPR011990">
    <property type="entry name" value="TPR-like_helical_dom_sf"/>
</dbReference>
<dbReference type="InterPro" id="IPR046960">
    <property type="entry name" value="PPR_At4g14850-like_plant"/>
</dbReference>
<dbReference type="NCBIfam" id="TIGR00756">
    <property type="entry name" value="PPR"/>
    <property type="match status" value="4"/>
</dbReference>
<accession>A0A678WFT6</accession>
<dbReference type="PANTHER" id="PTHR47926">
    <property type="entry name" value="PENTATRICOPEPTIDE REPEAT-CONTAINING PROTEIN"/>
    <property type="match status" value="1"/>
</dbReference>
<proteinExistence type="evidence at transcript level"/>
<dbReference type="PROSITE" id="PS51375">
    <property type="entry name" value="PPR"/>
    <property type="match status" value="4"/>
</dbReference>
<dbReference type="GO" id="GO:0009451">
    <property type="term" value="P:RNA modification"/>
    <property type="evidence" value="ECO:0007669"/>
    <property type="project" value="InterPro"/>
</dbReference>
<dbReference type="EMBL" id="MH004929">
    <property type="protein sequence ID" value="AYM00929.1"/>
    <property type="molecule type" value="mRNA"/>
</dbReference>
<organism evidence="3">
    <name type="scientific">Salvia miltiorrhiza</name>
    <name type="common">Chinese sage</name>
    <dbReference type="NCBI Taxonomy" id="226208"/>
    <lineage>
        <taxon>Eukaryota</taxon>
        <taxon>Viridiplantae</taxon>
        <taxon>Streptophyta</taxon>
        <taxon>Embryophyta</taxon>
        <taxon>Tracheophyta</taxon>
        <taxon>Spermatophyta</taxon>
        <taxon>Magnoliopsida</taxon>
        <taxon>eudicotyledons</taxon>
        <taxon>Gunneridae</taxon>
        <taxon>Pentapetalae</taxon>
        <taxon>asterids</taxon>
        <taxon>lamiids</taxon>
        <taxon>Lamiales</taxon>
        <taxon>Lamiaceae</taxon>
        <taxon>Nepetoideae</taxon>
        <taxon>Mentheae</taxon>
        <taxon>Salviinae</taxon>
        <taxon>Salvia</taxon>
        <taxon>Salvia incertae sedis</taxon>
    </lineage>
</organism>
<dbReference type="SUPFAM" id="SSF48452">
    <property type="entry name" value="TPR-like"/>
    <property type="match status" value="1"/>
</dbReference>
<dbReference type="GO" id="GO:0003723">
    <property type="term" value="F:RNA binding"/>
    <property type="evidence" value="ECO:0007669"/>
    <property type="project" value="InterPro"/>
</dbReference>
<keyword evidence="1" id="KW-0677">Repeat</keyword>
<feature type="repeat" description="PPR" evidence="2">
    <location>
        <begin position="192"/>
        <end position="226"/>
    </location>
</feature>
<dbReference type="Pfam" id="PF13041">
    <property type="entry name" value="PPR_2"/>
    <property type="match status" value="2"/>
</dbReference>
<evidence type="ECO:0000256" key="2">
    <source>
        <dbReference type="PROSITE-ProRule" id="PRU00708"/>
    </source>
</evidence>
<sequence>MRRTTEFARLSVAHRRAITSSSLHQTPPPLSLAADKCQSMDQLKQIHAQMITTAQIQDAFAASRLINFCALSDSGDLSYALKLFADIPAPNTFIWNTLIRAHAISSNPAAGLLLYSEMRRRGIAPGKHTFPFVLKACANSKLVRCGEQIHGHVLTFGLDCDSHVANALIRAYSVSERIGDARRVFDEMPERNLIVWTTIICGYAQNNSAEEAIALFHAMVSEGFEPKGVVLASVLSACAQSACWSLGEEIHVYMEEKRVEMNVILGTALINMYAKNGALVEARRLFDGLRERNVATWNAMICGLALHGRADEAIDLFGEMGVKPNGITLLGVLCACCHAGMIDFGREVFYSMERVYGVESNLKHYGCMVDLLGRGGRILEAESLIRGMAWEPDVAIWGALLTASKSWGNIEVAERAVREIQRLDPRNHGVHVVLSNMYAEVGRWEDVARRRKGMKEESLKKTAGWSTVGGRD</sequence>
<dbReference type="PANTHER" id="PTHR47926:SF393">
    <property type="entry name" value="REPEAT-CONTAINING PROTEIN, PUTATIVE-RELATED"/>
    <property type="match status" value="1"/>
</dbReference>
<dbReference type="InterPro" id="IPR002885">
    <property type="entry name" value="PPR_rpt"/>
</dbReference>
<feature type="repeat" description="PPR" evidence="2">
    <location>
        <begin position="293"/>
        <end position="323"/>
    </location>
</feature>
<dbReference type="Gene3D" id="1.25.40.10">
    <property type="entry name" value="Tetratricopeptide repeat domain"/>
    <property type="match status" value="4"/>
</dbReference>
<evidence type="ECO:0000313" key="3">
    <source>
        <dbReference type="EMBL" id="AYM00929.1"/>
    </source>
</evidence>
<reference evidence="3" key="1">
    <citation type="journal article" date="2018" name="Molecules">
        <title>The Pentatricopeptide Repeat Gene Family in Salvia miltiorrhiza: Genome-Wide Characterization and Expression Analysis.</title>
        <authorList>
            <person name="Li H."/>
            <person name="Li C."/>
            <person name="Deng Y."/>
            <person name="Jiang X."/>
            <person name="Lu S."/>
        </authorList>
    </citation>
    <scope>NUCLEOTIDE SEQUENCE</scope>
</reference>
<reference evidence="3" key="2">
    <citation type="submission" date="2018-02" db="EMBL/GenBank/DDBJ databases">
        <authorList>
            <person name="Li H.Q."/>
            <person name="Lu S.F."/>
        </authorList>
    </citation>
    <scope>NUCLEOTIDE SEQUENCE</scope>
</reference>
<dbReference type="FunFam" id="1.25.40.10:FF:000470">
    <property type="entry name" value="Pentatricopeptide repeat-containing protein At5g66520"/>
    <property type="match status" value="1"/>
</dbReference>